<feature type="chain" id="PRO_5016682956" evidence="3">
    <location>
        <begin position="29"/>
        <end position="366"/>
    </location>
</feature>
<gene>
    <name evidence="4" type="ORF">CL176_11595</name>
</gene>
<feature type="signal peptide" evidence="3">
    <location>
        <begin position="1"/>
        <end position="28"/>
    </location>
</feature>
<organism evidence="4 5">
    <name type="scientific">Suicoccus acidiformans</name>
    <dbReference type="NCBI Taxonomy" id="2036206"/>
    <lineage>
        <taxon>Bacteria</taxon>
        <taxon>Bacillati</taxon>
        <taxon>Bacillota</taxon>
        <taxon>Bacilli</taxon>
        <taxon>Lactobacillales</taxon>
        <taxon>Aerococcaceae</taxon>
        <taxon>Suicoccus</taxon>
    </lineage>
</organism>
<protein>
    <submittedName>
        <fullName evidence="4">Uncharacterized protein</fullName>
    </submittedName>
</protein>
<accession>A0A347WND3</accession>
<feature type="coiled-coil region" evidence="1">
    <location>
        <begin position="136"/>
        <end position="163"/>
    </location>
</feature>
<keyword evidence="3" id="KW-0732">Signal</keyword>
<dbReference type="EMBL" id="CP023434">
    <property type="protein sequence ID" value="AXY26590.1"/>
    <property type="molecule type" value="Genomic_DNA"/>
</dbReference>
<dbReference type="RefSeq" id="WP_118991446.1">
    <property type="nucleotide sequence ID" value="NZ_CP023434.1"/>
</dbReference>
<evidence type="ECO:0000256" key="3">
    <source>
        <dbReference type="SAM" id="SignalP"/>
    </source>
</evidence>
<evidence type="ECO:0000313" key="5">
    <source>
        <dbReference type="Proteomes" id="UP000263232"/>
    </source>
</evidence>
<sequence>MKRTLRTLMSLLVAVNMMFLPISQTVSAQDNRAVYEEIIEVNQAIESLAGTFDIAVSADIEEKNILDMKATGDFQVQLASEVEAAGNVAINGTVLDTSYDSETDEVKETTESFNHDVDFVLKDSTFYYQEDDEWLSRDVQTQVQEFQRAYQEALKQQSEMSQEDLVAFYEKYYTLEETDEGLVMSLQDNVDVDELKADLEAMMDMEAYINQAIEEQKAVFAEQGIEFTQEMEDYIRQGADQSIAQAFDAFSLAEVTYDKDTKLVKKIVAKVDVDDSNLAEMNEAMNGEGVPSIPFAISFEMTLTFDQHGESFNIEAPENATPVSEESMSVAPVDSVDSVKSIETDESVEESEEEVEAESEAEDSAS</sequence>
<proteinExistence type="predicted"/>
<evidence type="ECO:0000313" key="4">
    <source>
        <dbReference type="EMBL" id="AXY26590.1"/>
    </source>
</evidence>
<feature type="region of interest" description="Disordered" evidence="2">
    <location>
        <begin position="319"/>
        <end position="366"/>
    </location>
</feature>
<keyword evidence="5" id="KW-1185">Reference proteome</keyword>
<dbReference type="AlphaFoldDB" id="A0A347WND3"/>
<evidence type="ECO:0000256" key="1">
    <source>
        <dbReference type="SAM" id="Coils"/>
    </source>
</evidence>
<reference evidence="4 5" key="1">
    <citation type="submission" date="2017-09" db="EMBL/GenBank/DDBJ databases">
        <title>Complete genome sequence of Oxytococcus suis strain ZY16052.</title>
        <authorList>
            <person name="Li F."/>
        </authorList>
    </citation>
    <scope>NUCLEOTIDE SEQUENCE [LARGE SCALE GENOMIC DNA]</scope>
    <source>
        <strain evidence="4 5">ZY16052</strain>
    </source>
</reference>
<dbReference type="Proteomes" id="UP000263232">
    <property type="component" value="Chromosome"/>
</dbReference>
<name>A0A347WND3_9LACT</name>
<feature type="compositionally biased region" description="Acidic residues" evidence="2">
    <location>
        <begin position="344"/>
        <end position="366"/>
    </location>
</feature>
<keyword evidence="1" id="KW-0175">Coiled coil</keyword>
<dbReference type="KEGG" id="abae:CL176_11595"/>
<evidence type="ECO:0000256" key="2">
    <source>
        <dbReference type="SAM" id="MobiDB-lite"/>
    </source>
</evidence>